<dbReference type="SUPFAM" id="SSF51182">
    <property type="entry name" value="RmlC-like cupins"/>
    <property type="match status" value="1"/>
</dbReference>
<dbReference type="EMBL" id="PFEE01000010">
    <property type="protein sequence ID" value="PJE63940.1"/>
    <property type="molecule type" value="Genomic_DNA"/>
</dbReference>
<evidence type="ECO:0000313" key="3">
    <source>
        <dbReference type="Proteomes" id="UP000231569"/>
    </source>
</evidence>
<proteinExistence type="predicted"/>
<dbReference type="Pfam" id="PF07883">
    <property type="entry name" value="Cupin_2"/>
    <property type="match status" value="1"/>
</dbReference>
<dbReference type="InterPro" id="IPR013096">
    <property type="entry name" value="Cupin_2"/>
</dbReference>
<reference evidence="3" key="1">
    <citation type="submission" date="2017-09" db="EMBL/GenBank/DDBJ databases">
        <title>Depth-based differentiation of microbial function through sediment-hosted aquifers and enrichment of novel symbionts in the deep terrestrial subsurface.</title>
        <authorList>
            <person name="Probst A.J."/>
            <person name="Ladd B."/>
            <person name="Jarett J.K."/>
            <person name="Geller-Mcgrath D.E."/>
            <person name="Sieber C.M.K."/>
            <person name="Emerson J.B."/>
            <person name="Anantharaman K."/>
            <person name="Thomas B.C."/>
            <person name="Malmstrom R."/>
            <person name="Stieglmeier M."/>
            <person name="Klingl A."/>
            <person name="Woyke T."/>
            <person name="Ryan C.M."/>
            <person name="Banfield J.F."/>
        </authorList>
    </citation>
    <scope>NUCLEOTIDE SEQUENCE [LARGE SCALE GENOMIC DNA]</scope>
</reference>
<evidence type="ECO:0000313" key="2">
    <source>
        <dbReference type="EMBL" id="PJE63940.1"/>
    </source>
</evidence>
<accession>A0A2M8KVL2</accession>
<name>A0A2M8KVL2_9BACT</name>
<dbReference type="Gene3D" id="2.60.120.10">
    <property type="entry name" value="Jelly Rolls"/>
    <property type="match status" value="1"/>
</dbReference>
<gene>
    <name evidence="2" type="ORF">COU89_00520</name>
</gene>
<dbReference type="AlphaFoldDB" id="A0A2M8KVL2"/>
<evidence type="ECO:0000259" key="1">
    <source>
        <dbReference type="Pfam" id="PF07883"/>
    </source>
</evidence>
<dbReference type="Proteomes" id="UP000231569">
    <property type="component" value="Unassembled WGS sequence"/>
</dbReference>
<feature type="domain" description="Cupin type-2" evidence="1">
    <location>
        <begin position="56"/>
        <end position="109"/>
    </location>
</feature>
<dbReference type="InterPro" id="IPR014710">
    <property type="entry name" value="RmlC-like_jellyroll"/>
</dbReference>
<protein>
    <recommendedName>
        <fullName evidence="1">Cupin type-2 domain-containing protein</fullName>
    </recommendedName>
</protein>
<organism evidence="2 3">
    <name type="scientific">Candidatus Roizmanbacteria bacterium CG10_big_fil_rev_8_21_14_0_10_45_7</name>
    <dbReference type="NCBI Taxonomy" id="1974854"/>
    <lineage>
        <taxon>Bacteria</taxon>
        <taxon>Candidatus Roizmaniibacteriota</taxon>
    </lineage>
</organism>
<sequence>MNSKQITEALRKEYPHATIVIGKDEHPDNDYIAALIEPTVNHAHYSATVMVLGHQALHRHKTTAEIVIVLKGIVEVVIGGQSKMVTEGAFKILQPGEAHELSAGGKDSVWVALYAEPGMTSEDTIYGTETGAVQPATEPPSIESLMEFFADKHIAVRQSSGNTIVLDTGDGKVFTLSIT</sequence>
<dbReference type="InterPro" id="IPR011051">
    <property type="entry name" value="RmlC_Cupin_sf"/>
</dbReference>
<comment type="caution">
    <text evidence="2">The sequence shown here is derived from an EMBL/GenBank/DDBJ whole genome shotgun (WGS) entry which is preliminary data.</text>
</comment>